<keyword evidence="3" id="KW-1185">Reference proteome</keyword>
<feature type="coiled-coil region" evidence="1">
    <location>
        <begin position="32"/>
        <end position="59"/>
    </location>
</feature>
<gene>
    <name evidence="2" type="ordered locus">Cyan7822_5639</name>
</gene>
<dbReference type="EMBL" id="CP002199">
    <property type="protein sequence ID" value="ADN17504.1"/>
    <property type="molecule type" value="Genomic_DNA"/>
</dbReference>
<keyword evidence="2" id="KW-0614">Plasmid</keyword>
<sequence length="60" mass="7133">MFPFCGNSYQYQDTTSLKTSRERKLQFLKWMRDSLEARLAGLNAMIETIERQLNTSEERV</sequence>
<dbReference type="HOGENOM" id="CLU_193885_1_0_3"/>
<dbReference type="AlphaFoldDB" id="E0UKM4"/>
<geneLocation type="plasmid" evidence="2 3">
    <name>Cy782201</name>
</geneLocation>
<evidence type="ECO:0000256" key="1">
    <source>
        <dbReference type="SAM" id="Coils"/>
    </source>
</evidence>
<protein>
    <submittedName>
        <fullName evidence="2">Uncharacterized protein</fullName>
    </submittedName>
</protein>
<name>E0UKM4_GLOV7</name>
<dbReference type="RefSeq" id="WP_013334254.1">
    <property type="nucleotide sequence ID" value="NC_014533.1"/>
</dbReference>
<keyword evidence="1" id="KW-0175">Coiled coil</keyword>
<proteinExistence type="predicted"/>
<organism evidence="2 3">
    <name type="scientific">Gloeothece verrucosa (strain PCC 7822)</name>
    <name type="common">Cyanothece sp. (strain PCC 7822)</name>
    <dbReference type="NCBI Taxonomy" id="497965"/>
    <lineage>
        <taxon>Bacteria</taxon>
        <taxon>Bacillati</taxon>
        <taxon>Cyanobacteriota</taxon>
        <taxon>Cyanophyceae</taxon>
        <taxon>Oscillatoriophycideae</taxon>
        <taxon>Chroococcales</taxon>
        <taxon>Aphanothecaceae</taxon>
        <taxon>Gloeothece</taxon>
        <taxon>Gloeothece verrucosa</taxon>
    </lineage>
</organism>
<evidence type="ECO:0000313" key="3">
    <source>
        <dbReference type="Proteomes" id="UP000008206"/>
    </source>
</evidence>
<reference evidence="3" key="1">
    <citation type="journal article" date="2011" name="MBio">
        <title>Novel metabolic attributes of the genus Cyanothece, comprising a group of unicellular nitrogen-fixing Cyanobacteria.</title>
        <authorList>
            <person name="Bandyopadhyay A."/>
            <person name="Elvitigala T."/>
            <person name="Welsh E."/>
            <person name="Stockel J."/>
            <person name="Liberton M."/>
            <person name="Min H."/>
            <person name="Sherman L.A."/>
            <person name="Pakrasi H.B."/>
        </authorList>
    </citation>
    <scope>NUCLEOTIDE SEQUENCE [LARGE SCALE GENOMIC DNA]</scope>
    <source>
        <strain evidence="3">PCC 7822</strain>
        <plasmid evidence="3">Cy782201</plasmid>
    </source>
</reference>
<dbReference type="OrthoDB" id="488906at2"/>
<dbReference type="Proteomes" id="UP000008206">
    <property type="component" value="Plasmid Cy782201"/>
</dbReference>
<evidence type="ECO:0000313" key="2">
    <source>
        <dbReference type="EMBL" id="ADN17504.1"/>
    </source>
</evidence>
<accession>E0UKM4</accession>
<dbReference type="KEGG" id="cyj:Cyan7822_5639"/>